<dbReference type="Proteomes" id="UP000230750">
    <property type="component" value="Unassembled WGS sequence"/>
</dbReference>
<dbReference type="EMBL" id="MRZV01000405">
    <property type="protein sequence ID" value="PIK50764.1"/>
    <property type="molecule type" value="Genomic_DNA"/>
</dbReference>
<evidence type="ECO:0000313" key="10">
    <source>
        <dbReference type="EMBL" id="PIK50764.1"/>
    </source>
</evidence>
<dbReference type="GO" id="GO:0000139">
    <property type="term" value="C:Golgi membrane"/>
    <property type="evidence" value="ECO:0007669"/>
    <property type="project" value="UniProtKB-SubCell"/>
</dbReference>
<organism evidence="10 11">
    <name type="scientific">Stichopus japonicus</name>
    <name type="common">Sea cucumber</name>
    <dbReference type="NCBI Taxonomy" id="307972"/>
    <lineage>
        <taxon>Eukaryota</taxon>
        <taxon>Metazoa</taxon>
        <taxon>Echinodermata</taxon>
        <taxon>Eleutherozoa</taxon>
        <taxon>Echinozoa</taxon>
        <taxon>Holothuroidea</taxon>
        <taxon>Aspidochirotacea</taxon>
        <taxon>Aspidochirotida</taxon>
        <taxon>Stichopodidae</taxon>
        <taxon>Apostichopus</taxon>
    </lineage>
</organism>
<comment type="similarity">
    <text evidence="2">Belongs to the galactose-3-O-sulfotransferase family.</text>
</comment>
<proteinExistence type="inferred from homology"/>
<evidence type="ECO:0000256" key="6">
    <source>
        <dbReference type="ARBA" id="ARBA00022989"/>
    </source>
</evidence>
<dbReference type="PANTHER" id="PTHR14647:SF86">
    <property type="entry name" value="GALACTOSE-3-O-SULFOTRANSFERASE"/>
    <property type="match status" value="1"/>
</dbReference>
<dbReference type="OrthoDB" id="514299at2759"/>
<dbReference type="Pfam" id="PF06990">
    <property type="entry name" value="Gal-3-0_sulfotr"/>
    <property type="match status" value="1"/>
</dbReference>
<dbReference type="AlphaFoldDB" id="A0A2G8KRY8"/>
<evidence type="ECO:0000256" key="5">
    <source>
        <dbReference type="ARBA" id="ARBA00022968"/>
    </source>
</evidence>
<keyword evidence="5" id="KW-0735">Signal-anchor</keyword>
<keyword evidence="7" id="KW-0333">Golgi apparatus</keyword>
<evidence type="ECO:0000256" key="3">
    <source>
        <dbReference type="ARBA" id="ARBA00022679"/>
    </source>
</evidence>
<protein>
    <submittedName>
        <fullName evidence="10">Putative galactosylceramide sulfotransferase</fullName>
    </submittedName>
</protein>
<dbReference type="InterPro" id="IPR027417">
    <property type="entry name" value="P-loop_NTPase"/>
</dbReference>
<keyword evidence="11" id="KW-1185">Reference proteome</keyword>
<dbReference type="PANTHER" id="PTHR14647">
    <property type="entry name" value="GALACTOSE-3-O-SULFOTRANSFERASE"/>
    <property type="match status" value="1"/>
</dbReference>
<reference evidence="10 11" key="1">
    <citation type="journal article" date="2017" name="PLoS Biol.">
        <title>The sea cucumber genome provides insights into morphological evolution and visceral regeneration.</title>
        <authorList>
            <person name="Zhang X."/>
            <person name="Sun L."/>
            <person name="Yuan J."/>
            <person name="Sun Y."/>
            <person name="Gao Y."/>
            <person name="Zhang L."/>
            <person name="Li S."/>
            <person name="Dai H."/>
            <person name="Hamel J.F."/>
            <person name="Liu C."/>
            <person name="Yu Y."/>
            <person name="Liu S."/>
            <person name="Lin W."/>
            <person name="Guo K."/>
            <person name="Jin S."/>
            <person name="Xu P."/>
            <person name="Storey K.B."/>
            <person name="Huan P."/>
            <person name="Zhang T."/>
            <person name="Zhou Y."/>
            <person name="Zhang J."/>
            <person name="Lin C."/>
            <person name="Li X."/>
            <person name="Xing L."/>
            <person name="Huo D."/>
            <person name="Sun M."/>
            <person name="Wang L."/>
            <person name="Mercier A."/>
            <person name="Li F."/>
            <person name="Yang H."/>
            <person name="Xiang J."/>
        </authorList>
    </citation>
    <scope>NUCLEOTIDE SEQUENCE [LARGE SCALE GENOMIC DNA]</scope>
    <source>
        <strain evidence="10">Shaxun</strain>
        <tissue evidence="10">Muscle</tissue>
    </source>
</reference>
<dbReference type="Gene3D" id="3.40.50.300">
    <property type="entry name" value="P-loop containing nucleotide triphosphate hydrolases"/>
    <property type="match status" value="1"/>
</dbReference>
<evidence type="ECO:0000256" key="1">
    <source>
        <dbReference type="ARBA" id="ARBA00004323"/>
    </source>
</evidence>
<evidence type="ECO:0000256" key="2">
    <source>
        <dbReference type="ARBA" id="ARBA00008124"/>
    </source>
</evidence>
<evidence type="ECO:0000256" key="8">
    <source>
        <dbReference type="ARBA" id="ARBA00023136"/>
    </source>
</evidence>
<dbReference type="SUPFAM" id="SSF52540">
    <property type="entry name" value="P-loop containing nucleoside triphosphate hydrolases"/>
    <property type="match status" value="1"/>
</dbReference>
<comment type="caution">
    <text evidence="10">The sequence shown here is derived from an EMBL/GenBank/DDBJ whole genome shotgun (WGS) entry which is preliminary data.</text>
</comment>
<accession>A0A2G8KRY8</accession>
<gene>
    <name evidence="10" type="ORF">BSL78_12350</name>
</gene>
<evidence type="ECO:0000256" key="9">
    <source>
        <dbReference type="ARBA" id="ARBA00023180"/>
    </source>
</evidence>
<dbReference type="GO" id="GO:0001733">
    <property type="term" value="F:galactosylceramide sulfotransferase activity"/>
    <property type="evidence" value="ECO:0007669"/>
    <property type="project" value="InterPro"/>
</dbReference>
<keyword evidence="8" id="KW-0472">Membrane</keyword>
<sequence length="371" mass="43573">MFTNWNPEKVIIRNDQISSRAEIRELQDSTTQKITVAKDANLCNPHQDVVLLKTHKTGGSTLQNIIYRYGDKNNLTFALPETDNYFGTPHLFSRSFVKKLPSVQKYNMLANHARYSQPEFEKCMPADTIYITIIRHPASQFESMYKYYKFSDRFHTSIIKFASNPSKFYQRSHLRTQRRRQSGVNPMLFDLGLRKEYLQDNLRIKRQIKLIDENFGLVLISEFFDQSLILLKDLLCWRLEDVAYFVVNARKESQVVQLSDEVKSNLTRWNEGDLLLYQHFNETLWKKIYNYGYEKLQTEVEELRDIIASYTDLCLDKSSKRFEHGGKTLVVNYRAKSVSASASDDSLCKSLTHKPLVYLSKLRKKMQFMSN</sequence>
<comment type="subcellular location">
    <subcellularLocation>
        <location evidence="1">Golgi apparatus membrane</location>
        <topology evidence="1">Single-pass type II membrane protein</topology>
    </subcellularLocation>
</comment>
<evidence type="ECO:0000256" key="7">
    <source>
        <dbReference type="ARBA" id="ARBA00023034"/>
    </source>
</evidence>
<dbReference type="InterPro" id="IPR009729">
    <property type="entry name" value="Gal-3-0_sulfotransfrase"/>
</dbReference>
<evidence type="ECO:0000313" key="11">
    <source>
        <dbReference type="Proteomes" id="UP000230750"/>
    </source>
</evidence>
<keyword evidence="6" id="KW-1133">Transmembrane helix</keyword>
<evidence type="ECO:0000256" key="4">
    <source>
        <dbReference type="ARBA" id="ARBA00022692"/>
    </source>
</evidence>
<name>A0A2G8KRY8_STIJA</name>
<keyword evidence="3 10" id="KW-0808">Transferase</keyword>
<keyword evidence="9" id="KW-0325">Glycoprotein</keyword>
<keyword evidence="4" id="KW-0812">Transmembrane</keyword>
<dbReference type="GO" id="GO:0009247">
    <property type="term" value="P:glycolipid biosynthetic process"/>
    <property type="evidence" value="ECO:0007669"/>
    <property type="project" value="InterPro"/>
</dbReference>